<feature type="transmembrane region" description="Helical" evidence="1">
    <location>
        <begin position="55"/>
        <end position="73"/>
    </location>
</feature>
<protein>
    <submittedName>
        <fullName evidence="2">Uncharacterized protein</fullName>
    </submittedName>
</protein>
<proteinExistence type="predicted"/>
<accession>A0A645HES8</accession>
<feature type="transmembrane region" description="Helical" evidence="1">
    <location>
        <begin position="28"/>
        <end position="48"/>
    </location>
</feature>
<keyword evidence="1" id="KW-1133">Transmembrane helix</keyword>
<reference evidence="2" key="1">
    <citation type="submission" date="2019-08" db="EMBL/GenBank/DDBJ databases">
        <authorList>
            <person name="Kucharzyk K."/>
            <person name="Murdoch R.W."/>
            <person name="Higgins S."/>
            <person name="Loffler F."/>
        </authorList>
    </citation>
    <scope>NUCLEOTIDE SEQUENCE</scope>
</reference>
<dbReference type="AlphaFoldDB" id="A0A645HES8"/>
<gene>
    <name evidence="2" type="ORF">SDC9_185051</name>
</gene>
<keyword evidence="1" id="KW-0812">Transmembrane</keyword>
<sequence length="93" mass="10481">MGACIGVVCILLGITGNTVFLKRKAVKFGFLIFGVNWATFLVFMPLLFSGYLIDVLSRIMIDTLLVSIGYYLAFRPRIEFLKEANVEKTQIIK</sequence>
<keyword evidence="1" id="KW-0472">Membrane</keyword>
<evidence type="ECO:0000256" key="1">
    <source>
        <dbReference type="SAM" id="Phobius"/>
    </source>
</evidence>
<comment type="caution">
    <text evidence="2">The sequence shown here is derived from an EMBL/GenBank/DDBJ whole genome shotgun (WGS) entry which is preliminary data.</text>
</comment>
<evidence type="ECO:0000313" key="2">
    <source>
        <dbReference type="EMBL" id="MPN37531.1"/>
    </source>
</evidence>
<organism evidence="2">
    <name type="scientific">bioreactor metagenome</name>
    <dbReference type="NCBI Taxonomy" id="1076179"/>
    <lineage>
        <taxon>unclassified sequences</taxon>
        <taxon>metagenomes</taxon>
        <taxon>ecological metagenomes</taxon>
    </lineage>
</organism>
<name>A0A645HES8_9ZZZZ</name>
<dbReference type="EMBL" id="VSSQ01092235">
    <property type="protein sequence ID" value="MPN37531.1"/>
    <property type="molecule type" value="Genomic_DNA"/>
</dbReference>